<feature type="domain" description="DUF6199" evidence="2">
    <location>
        <begin position="6"/>
        <end position="62"/>
    </location>
</feature>
<evidence type="ECO:0000313" key="3">
    <source>
        <dbReference type="EMBL" id="EEX22486.1"/>
    </source>
</evidence>
<dbReference type="HOGENOM" id="CLU_196605_0_0_9"/>
<comment type="caution">
    <text evidence="3">The sequence shown here is derived from an EMBL/GenBank/DDBJ whole genome shotgun (WGS) entry which is preliminary data.</text>
</comment>
<dbReference type="EMBL" id="ABYU02000011">
    <property type="protein sequence ID" value="EEX22486.1"/>
    <property type="molecule type" value="Genomic_DNA"/>
</dbReference>
<dbReference type="Proteomes" id="UP000003755">
    <property type="component" value="Unassembled WGS sequence"/>
</dbReference>
<keyword evidence="4" id="KW-1185">Reference proteome</keyword>
<sequence length="69" mass="8223">MDYWWIVFLYILSIMMIVKPEILWKIEHFLSVKNGEPSDWYLAFMRVGGTFLLIITIFCTIFAVLSMVK</sequence>
<dbReference type="InterPro" id="IPR045679">
    <property type="entry name" value="DUF6199"/>
</dbReference>
<reference evidence="3" key="1">
    <citation type="submission" date="2009-09" db="EMBL/GenBank/DDBJ databases">
        <authorList>
            <person name="Weinstock G."/>
            <person name="Sodergren E."/>
            <person name="Clifton S."/>
            <person name="Fulton L."/>
            <person name="Fulton B."/>
            <person name="Courtney L."/>
            <person name="Fronick C."/>
            <person name="Harrison M."/>
            <person name="Strong C."/>
            <person name="Farmer C."/>
            <person name="Delahaunty K."/>
            <person name="Markovic C."/>
            <person name="Hall O."/>
            <person name="Minx P."/>
            <person name="Tomlinson C."/>
            <person name="Mitreva M."/>
            <person name="Nelson J."/>
            <person name="Hou S."/>
            <person name="Wollam A."/>
            <person name="Pepin K.H."/>
            <person name="Johnson M."/>
            <person name="Bhonagiri V."/>
            <person name="Nash W.E."/>
            <person name="Warren W."/>
            <person name="Chinwalla A."/>
            <person name="Mardis E.R."/>
            <person name="Wilson R.K."/>
        </authorList>
    </citation>
    <scope>NUCLEOTIDE SEQUENCE [LARGE SCALE GENOMIC DNA]</scope>
    <source>
        <strain evidence="3">DSM 20583</strain>
    </source>
</reference>
<gene>
    <name evidence="3" type="ORF">BLAHAN_04711</name>
</gene>
<feature type="transmembrane region" description="Helical" evidence="1">
    <location>
        <begin position="44"/>
        <end position="68"/>
    </location>
</feature>
<keyword evidence="1" id="KW-0812">Transmembrane</keyword>
<evidence type="ECO:0000313" key="4">
    <source>
        <dbReference type="Proteomes" id="UP000003755"/>
    </source>
</evidence>
<evidence type="ECO:0000259" key="2">
    <source>
        <dbReference type="Pfam" id="PF19701"/>
    </source>
</evidence>
<organism evidence="3 4">
    <name type="scientific">Blautia hansenii DSM 20583</name>
    <dbReference type="NCBI Taxonomy" id="537007"/>
    <lineage>
        <taxon>Bacteria</taxon>
        <taxon>Bacillati</taxon>
        <taxon>Bacillota</taxon>
        <taxon>Clostridia</taxon>
        <taxon>Lachnospirales</taxon>
        <taxon>Lachnospiraceae</taxon>
        <taxon>Blautia</taxon>
    </lineage>
</organism>
<accession>C9L5Q4</accession>
<dbReference type="RefSeq" id="WP_004221776.1">
    <property type="nucleotide sequence ID" value="NZ_CP022413.2"/>
</dbReference>
<evidence type="ECO:0000256" key="1">
    <source>
        <dbReference type="SAM" id="Phobius"/>
    </source>
</evidence>
<dbReference type="Pfam" id="PF19701">
    <property type="entry name" value="DUF6199"/>
    <property type="match status" value="1"/>
</dbReference>
<proteinExistence type="predicted"/>
<protein>
    <recommendedName>
        <fullName evidence="2">DUF6199 domain-containing protein</fullName>
    </recommendedName>
</protein>
<keyword evidence="1" id="KW-1133">Transmembrane helix</keyword>
<dbReference type="AlphaFoldDB" id="C9L5Q4"/>
<dbReference type="STRING" id="537007.BLAHAN_04711"/>
<name>C9L5Q4_BLAHA</name>
<keyword evidence="1" id="KW-0472">Membrane</keyword>
<feature type="transmembrane region" description="Helical" evidence="1">
    <location>
        <begin position="7"/>
        <end position="24"/>
    </location>
</feature>